<dbReference type="PANTHER" id="PTHR34387">
    <property type="entry name" value="SLR1258 PROTEIN"/>
    <property type="match status" value="1"/>
</dbReference>
<dbReference type="InterPro" id="IPR007497">
    <property type="entry name" value="SIMPL/DUF541"/>
</dbReference>
<organism evidence="2 3">
    <name type="scientific">Hymenobacter edaphi</name>
    <dbReference type="NCBI Taxonomy" id="2211146"/>
    <lineage>
        <taxon>Bacteria</taxon>
        <taxon>Pseudomonadati</taxon>
        <taxon>Bacteroidota</taxon>
        <taxon>Cytophagia</taxon>
        <taxon>Cytophagales</taxon>
        <taxon>Hymenobacteraceae</taxon>
        <taxon>Hymenobacter</taxon>
    </lineage>
</organism>
<dbReference type="Gene3D" id="3.30.110.170">
    <property type="entry name" value="Protein of unknown function (DUF541), domain 1"/>
    <property type="match status" value="1"/>
</dbReference>
<dbReference type="GO" id="GO:0006974">
    <property type="term" value="P:DNA damage response"/>
    <property type="evidence" value="ECO:0007669"/>
    <property type="project" value="TreeGrafter"/>
</dbReference>
<evidence type="ECO:0000313" key="3">
    <source>
        <dbReference type="Proteomes" id="UP000248553"/>
    </source>
</evidence>
<accession>A0A328BHS8</accession>
<keyword evidence="1" id="KW-0732">Signal</keyword>
<dbReference type="InterPro" id="IPR052022">
    <property type="entry name" value="26kDa_periplasmic_antigen"/>
</dbReference>
<sequence length="244" mass="26864">MTTRMFSCFRLLLLAAPLSAACVTVSAQTAPGAPPRPHTLAVRGTAFQEVEPEWVELLVTYRVSDNVKDSDKAKEQEKALRNVLPSFNISPEKLVLDNLTAYGYGGFSKMGNSTVALTRVYRLRLDKPAVLNELIPRLVQTGADNVQVARLENAQLEARRQEVLGKALDNARQKAALLARQLGQQLGAPLAVTEVTPFAGYRLEEAGYKRKEGYQREIDAADAPVPNLRTIRVTSTVDAEFELK</sequence>
<feature type="chain" id="PRO_5016348539" description="SIMPL domain-containing protein" evidence="1">
    <location>
        <begin position="21"/>
        <end position="244"/>
    </location>
</feature>
<dbReference type="OrthoDB" id="874920at2"/>
<proteinExistence type="predicted"/>
<dbReference type="Proteomes" id="UP000248553">
    <property type="component" value="Unassembled WGS sequence"/>
</dbReference>
<reference evidence="3" key="1">
    <citation type="submission" date="2018-05" db="EMBL/GenBank/DDBJ databases">
        <authorList>
            <person name="Nie L."/>
        </authorList>
    </citation>
    <scope>NUCLEOTIDE SEQUENCE [LARGE SCALE GENOMIC DNA]</scope>
    <source>
        <strain evidence="3">NL</strain>
    </source>
</reference>
<gene>
    <name evidence="2" type="ORF">DLM85_12545</name>
</gene>
<evidence type="ECO:0008006" key="4">
    <source>
        <dbReference type="Google" id="ProtNLM"/>
    </source>
</evidence>
<name>A0A328BHS8_9BACT</name>
<evidence type="ECO:0000313" key="2">
    <source>
        <dbReference type="EMBL" id="RAK67022.1"/>
    </source>
</evidence>
<feature type="signal peptide" evidence="1">
    <location>
        <begin position="1"/>
        <end position="20"/>
    </location>
</feature>
<dbReference type="EMBL" id="QHKM01000003">
    <property type="protein sequence ID" value="RAK67022.1"/>
    <property type="molecule type" value="Genomic_DNA"/>
</dbReference>
<comment type="caution">
    <text evidence="2">The sequence shown here is derived from an EMBL/GenBank/DDBJ whole genome shotgun (WGS) entry which is preliminary data.</text>
</comment>
<evidence type="ECO:0000256" key="1">
    <source>
        <dbReference type="SAM" id="SignalP"/>
    </source>
</evidence>
<dbReference type="Pfam" id="PF04402">
    <property type="entry name" value="SIMPL"/>
    <property type="match status" value="1"/>
</dbReference>
<dbReference type="PANTHER" id="PTHR34387:SF1">
    <property type="entry name" value="PERIPLASMIC IMMUNOGENIC PROTEIN"/>
    <property type="match status" value="1"/>
</dbReference>
<protein>
    <recommendedName>
        <fullName evidence="4">SIMPL domain-containing protein</fullName>
    </recommendedName>
</protein>
<dbReference type="PROSITE" id="PS51257">
    <property type="entry name" value="PROKAR_LIPOPROTEIN"/>
    <property type="match status" value="1"/>
</dbReference>
<dbReference type="AlphaFoldDB" id="A0A328BHS8"/>
<keyword evidence="3" id="KW-1185">Reference proteome</keyword>